<dbReference type="InterPro" id="IPR004183">
    <property type="entry name" value="Xdiol_dOase_suB"/>
</dbReference>
<gene>
    <name evidence="2" type="ORF">RVF87_08185</name>
</gene>
<evidence type="ECO:0000313" key="3">
    <source>
        <dbReference type="Proteomes" id="UP001479933"/>
    </source>
</evidence>
<sequence length="288" mass="31609">MAKTVFAVAASHAPGLIGMLDQAPAESQAMVSSAYGSIAKQIRDTELDVIIMVANDHMANNRIREYPDFVVGMAPEHRGPAEFFKDWLGCGEYRVPGRPDVAEALFNGLNRRGTRVTATRENLNFDDNVSVPVVKTEIEASGVPIIPILQNVTVPPIPDQYACYEIGRQLADVIENDLPDDLRVGLFATGGLSHEPGGVRDFWIDEDFDRWFLGLLGNGDHEKVLAEVTLERLDEAGISGTGELLSWILVMGAIGERYCDVLGYTAWDQWRCGIGAVSWDMTTTQVAR</sequence>
<dbReference type="Gene3D" id="3.40.830.10">
    <property type="entry name" value="LigB-like"/>
    <property type="match status" value="1"/>
</dbReference>
<organism evidence="2 3">
    <name type="scientific">Gordonia hydrophobica</name>
    <dbReference type="NCBI Taxonomy" id="40516"/>
    <lineage>
        <taxon>Bacteria</taxon>
        <taxon>Bacillati</taxon>
        <taxon>Actinomycetota</taxon>
        <taxon>Actinomycetes</taxon>
        <taxon>Mycobacteriales</taxon>
        <taxon>Gordoniaceae</taxon>
        <taxon>Gordonia</taxon>
    </lineage>
</organism>
<protein>
    <recommendedName>
        <fullName evidence="1">Extradiol ring-cleavage dioxygenase class III enzyme subunit B domain-containing protein</fullName>
    </recommendedName>
</protein>
<name>A0ABZ2U5M3_9ACTN</name>
<evidence type="ECO:0000259" key="1">
    <source>
        <dbReference type="Pfam" id="PF02900"/>
    </source>
</evidence>
<dbReference type="RefSeq" id="WP_066164209.1">
    <property type="nucleotide sequence ID" value="NZ_CP136137.1"/>
</dbReference>
<dbReference type="Pfam" id="PF02900">
    <property type="entry name" value="LigB"/>
    <property type="match status" value="1"/>
</dbReference>
<keyword evidence="3" id="KW-1185">Reference proteome</keyword>
<dbReference type="Proteomes" id="UP001479933">
    <property type="component" value="Chromosome"/>
</dbReference>
<proteinExistence type="predicted"/>
<feature type="domain" description="Extradiol ring-cleavage dioxygenase class III enzyme subunit B" evidence="1">
    <location>
        <begin position="8"/>
        <end position="256"/>
    </location>
</feature>
<dbReference type="SUPFAM" id="SSF53213">
    <property type="entry name" value="LigB-like"/>
    <property type="match status" value="1"/>
</dbReference>
<evidence type="ECO:0000313" key="2">
    <source>
        <dbReference type="EMBL" id="WYY09018.1"/>
    </source>
</evidence>
<reference evidence="2 3" key="1">
    <citation type="journal article" date="2023" name="Virus Evol.">
        <title>Computational host range prediction-The good, the bad, and the ugly.</title>
        <authorList>
            <person name="Howell A.A."/>
            <person name="Versoza C.J."/>
            <person name="Pfeifer S.P."/>
        </authorList>
    </citation>
    <scope>NUCLEOTIDE SEQUENCE [LARGE SCALE GENOMIC DNA]</scope>
    <source>
        <strain evidence="2 3">1610/1b</strain>
    </source>
</reference>
<accession>A0ABZ2U5M3</accession>
<dbReference type="EMBL" id="CP136137">
    <property type="protein sequence ID" value="WYY09018.1"/>
    <property type="molecule type" value="Genomic_DNA"/>
</dbReference>